<dbReference type="KEGG" id="dpp:DICPUDRAFT_89860"/>
<feature type="active site" description="Nucleophile" evidence="9">
    <location>
        <position position="232"/>
    </location>
</feature>
<name>F0ZYN3_DICPU</name>
<feature type="compositionally biased region" description="Low complexity" evidence="12">
    <location>
        <begin position="89"/>
        <end position="106"/>
    </location>
</feature>
<dbReference type="Gene3D" id="3.30.870.10">
    <property type="entry name" value="Endonuclease Chain A"/>
    <property type="match status" value="2"/>
</dbReference>
<dbReference type="SUPFAM" id="SSF56024">
    <property type="entry name" value="Phospholipase D/nuclease"/>
    <property type="match status" value="2"/>
</dbReference>
<protein>
    <submittedName>
        <fullName evidence="13">Uncharacterized protein</fullName>
    </submittedName>
</protein>
<dbReference type="PANTHER" id="PTHR12415">
    <property type="entry name" value="TYROSYL-DNA PHOSPHODIESTERASE 1"/>
    <property type="match status" value="1"/>
</dbReference>
<feature type="binding site" evidence="10">
    <location>
        <position position="234"/>
    </location>
    <ligand>
        <name>substrate</name>
    </ligand>
</feature>
<dbReference type="AlphaFoldDB" id="F0ZYN3"/>
<feature type="compositionally biased region" description="Low complexity" evidence="12">
    <location>
        <begin position="41"/>
        <end position="74"/>
    </location>
</feature>
<dbReference type="RefSeq" id="XP_003292520.1">
    <property type="nucleotide sequence ID" value="XM_003292472.1"/>
</dbReference>
<dbReference type="GO" id="GO:0003690">
    <property type="term" value="F:double-stranded DNA binding"/>
    <property type="evidence" value="ECO:0000318"/>
    <property type="project" value="GO_Central"/>
</dbReference>
<keyword evidence="14" id="KW-1185">Reference proteome</keyword>
<evidence type="ECO:0000313" key="13">
    <source>
        <dbReference type="EMBL" id="EGC30943.1"/>
    </source>
</evidence>
<feature type="region of interest" description="Disordered" evidence="12">
    <location>
        <begin position="294"/>
        <end position="362"/>
    </location>
</feature>
<feature type="compositionally biased region" description="Polar residues" evidence="12">
    <location>
        <begin position="318"/>
        <end position="329"/>
    </location>
</feature>
<feature type="compositionally biased region" description="Low complexity" evidence="12">
    <location>
        <begin position="294"/>
        <end position="317"/>
    </location>
</feature>
<feature type="compositionally biased region" description="Acidic residues" evidence="12">
    <location>
        <begin position="76"/>
        <end position="86"/>
    </location>
</feature>
<accession>F0ZYN3</accession>
<evidence type="ECO:0000256" key="11">
    <source>
        <dbReference type="PIRSR" id="PIRSR610347-3"/>
    </source>
</evidence>
<evidence type="ECO:0000256" key="7">
    <source>
        <dbReference type="ARBA" id="ARBA00023204"/>
    </source>
</evidence>
<evidence type="ECO:0000256" key="4">
    <source>
        <dbReference type="ARBA" id="ARBA00022763"/>
    </source>
</evidence>
<dbReference type="eggNOG" id="KOG2031">
    <property type="taxonomic scope" value="Eukaryota"/>
</dbReference>
<dbReference type="GO" id="GO:0004527">
    <property type="term" value="F:exonuclease activity"/>
    <property type="evidence" value="ECO:0007669"/>
    <property type="project" value="UniProtKB-KW"/>
</dbReference>
<dbReference type="Pfam" id="PF06087">
    <property type="entry name" value="Tyr-DNA_phospho"/>
    <property type="match status" value="2"/>
</dbReference>
<evidence type="ECO:0000256" key="3">
    <source>
        <dbReference type="ARBA" id="ARBA00022722"/>
    </source>
</evidence>
<reference evidence="14" key="1">
    <citation type="journal article" date="2011" name="Genome Biol.">
        <title>Comparative genomics of the social amoebae Dictyostelium discoideum and Dictyostelium purpureum.</title>
        <authorList>
            <consortium name="US DOE Joint Genome Institute (JGI-PGF)"/>
            <person name="Sucgang R."/>
            <person name="Kuo A."/>
            <person name="Tian X."/>
            <person name="Salerno W."/>
            <person name="Parikh A."/>
            <person name="Feasley C.L."/>
            <person name="Dalin E."/>
            <person name="Tu H."/>
            <person name="Huang E."/>
            <person name="Barry K."/>
            <person name="Lindquist E."/>
            <person name="Shapiro H."/>
            <person name="Bruce D."/>
            <person name="Schmutz J."/>
            <person name="Salamov A."/>
            <person name="Fey P."/>
            <person name="Gaudet P."/>
            <person name="Anjard C."/>
            <person name="Babu M.M."/>
            <person name="Basu S."/>
            <person name="Bushmanova Y."/>
            <person name="van der Wel H."/>
            <person name="Katoh-Kurasawa M."/>
            <person name="Dinh C."/>
            <person name="Coutinho P.M."/>
            <person name="Saito T."/>
            <person name="Elias M."/>
            <person name="Schaap P."/>
            <person name="Kay R.R."/>
            <person name="Henrissat B."/>
            <person name="Eichinger L."/>
            <person name="Rivero F."/>
            <person name="Putnam N.H."/>
            <person name="West C.M."/>
            <person name="Loomis W.F."/>
            <person name="Chisholm R.L."/>
            <person name="Shaulsky G."/>
            <person name="Strassmann J.E."/>
            <person name="Queller D.C."/>
            <person name="Kuspa A."/>
            <person name="Grigoriev I.V."/>
        </authorList>
    </citation>
    <scope>NUCLEOTIDE SEQUENCE [LARGE SCALE GENOMIC DNA]</scope>
    <source>
        <strain evidence="14">QSDP1</strain>
    </source>
</reference>
<dbReference type="GeneID" id="10508406"/>
<evidence type="ECO:0000256" key="2">
    <source>
        <dbReference type="ARBA" id="ARBA00010205"/>
    </source>
</evidence>
<keyword evidence="8" id="KW-0539">Nucleus</keyword>
<feature type="compositionally biased region" description="Low complexity" evidence="12">
    <location>
        <begin position="330"/>
        <end position="362"/>
    </location>
</feature>
<feature type="site" description="Interaction with DNA" evidence="11">
    <location>
        <position position="583"/>
    </location>
</feature>
<dbReference type="OrthoDB" id="20291at2759"/>
<dbReference type="InParanoid" id="F0ZYN3"/>
<sequence length="658" mass="75101">MKKDKKDVLSFDSDSEDEQFLKNYNKISKDVHNKKKIKTEISNIDNKNINNINSTQLPSTPSKTPTKSPKKPLLVIEEDDDDDGDDSFLNNNSNTNLNNNNINVNNNNNSEDNVNNTDSHLNNHYNDDINYEIINDDTANNINSNTYNGPWINTLSFSDLISKPGMKFAIVTGYSIDIKWVMNSFERSQGTKIPITFIRDYDQKKHKPGPHPIPFSNCTIIHPVLSGDQIFHAKLLVLVYDTWIRIAVTSANPSSYEYSNLSQSIWYQDFYNFNNNNNSSQFQSPLARVNKTTTTSTYNTPVKNPSLPSSPYSSPSYKFNNTQTTNKNISKSLPASPASPSSKQPYSPYRDYSSQPSTPTSSPYRVDFSFKTTLKYFLQSSGYKNVQFLDQFDFSTSKAQLIISIPGEYKHTSNKMGLERLRYHVNNYYKTQENNTVYGDDVKSQSIQKIFYYQSSSVGLSTFFKQAFVSNFKVNNNITTINTFHTMNSNNNNNGKDKSFHIIYPTARWVKETQAKQKLGKVLSLAYDIYDINKYDFSYFQIKHGYRKNTVSHSKIIVGVSQNSLKNKELKYDWCYSGSHNISSAAWGSPSSRTSDLSILNYEMGILLLNDSPSLNNTSIPSWVNNVPFQIPAPSYHYQEKPYISTGTVNKSYFKKNR</sequence>
<dbReference type="GO" id="GO:0017005">
    <property type="term" value="F:3'-tyrosyl-DNA phosphodiesterase activity"/>
    <property type="evidence" value="ECO:0000318"/>
    <property type="project" value="GO_Central"/>
</dbReference>
<evidence type="ECO:0000256" key="5">
    <source>
        <dbReference type="ARBA" id="ARBA00022801"/>
    </source>
</evidence>
<dbReference type="OMA" id="CISSECT"/>
<dbReference type="FunFam" id="3.30.870.10:FF:000028">
    <property type="entry name" value="Tyrosyl-DNA phosphodiesterase 1"/>
    <property type="match status" value="1"/>
</dbReference>
<comment type="subcellular location">
    <subcellularLocation>
        <location evidence="1">Nucleus</location>
    </subcellularLocation>
</comment>
<evidence type="ECO:0000256" key="9">
    <source>
        <dbReference type="PIRSR" id="PIRSR610347-1"/>
    </source>
</evidence>
<proteinExistence type="inferred from homology"/>
<organism evidence="13 14">
    <name type="scientific">Dictyostelium purpureum</name>
    <name type="common">Slime mold</name>
    <dbReference type="NCBI Taxonomy" id="5786"/>
    <lineage>
        <taxon>Eukaryota</taxon>
        <taxon>Amoebozoa</taxon>
        <taxon>Evosea</taxon>
        <taxon>Eumycetozoa</taxon>
        <taxon>Dictyostelia</taxon>
        <taxon>Dictyosteliales</taxon>
        <taxon>Dictyosteliaceae</taxon>
        <taxon>Dictyostelium</taxon>
    </lineage>
</organism>
<keyword evidence="5" id="KW-0378">Hydrolase</keyword>
<dbReference type="EMBL" id="GL871288">
    <property type="protein sequence ID" value="EGC30943.1"/>
    <property type="molecule type" value="Genomic_DNA"/>
</dbReference>
<keyword evidence="6" id="KW-0269">Exonuclease</keyword>
<evidence type="ECO:0000256" key="12">
    <source>
        <dbReference type="SAM" id="MobiDB-lite"/>
    </source>
</evidence>
<keyword evidence="7" id="KW-0234">DNA repair</keyword>
<keyword evidence="4" id="KW-0227">DNA damage</keyword>
<feature type="binding site" evidence="10">
    <location>
        <position position="555"/>
    </location>
    <ligand>
        <name>substrate</name>
    </ligand>
</feature>
<feature type="active site" description="Proton donor/acceptor" evidence="9">
    <location>
        <position position="553"/>
    </location>
</feature>
<comment type="similarity">
    <text evidence="2">Belongs to the tyrosyl-DNA phosphodiesterase family.</text>
</comment>
<dbReference type="VEuPathDB" id="AmoebaDB:DICPUDRAFT_89860"/>
<evidence type="ECO:0000256" key="8">
    <source>
        <dbReference type="ARBA" id="ARBA00023242"/>
    </source>
</evidence>
<evidence type="ECO:0000313" key="14">
    <source>
        <dbReference type="Proteomes" id="UP000001064"/>
    </source>
</evidence>
<dbReference type="STRING" id="5786.F0ZYN3"/>
<evidence type="ECO:0000256" key="1">
    <source>
        <dbReference type="ARBA" id="ARBA00004123"/>
    </source>
</evidence>
<dbReference type="GO" id="GO:0005634">
    <property type="term" value="C:nucleus"/>
    <property type="evidence" value="ECO:0000318"/>
    <property type="project" value="GO_Central"/>
</dbReference>
<feature type="region of interest" description="Disordered" evidence="12">
    <location>
        <begin position="41"/>
        <end position="106"/>
    </location>
</feature>
<evidence type="ECO:0000256" key="6">
    <source>
        <dbReference type="ARBA" id="ARBA00022839"/>
    </source>
</evidence>
<dbReference type="GO" id="GO:0006281">
    <property type="term" value="P:DNA repair"/>
    <property type="evidence" value="ECO:0000318"/>
    <property type="project" value="GO_Central"/>
</dbReference>
<evidence type="ECO:0000256" key="10">
    <source>
        <dbReference type="PIRSR" id="PIRSR610347-2"/>
    </source>
</evidence>
<dbReference type="CDD" id="cd09122">
    <property type="entry name" value="PLDc_Tdp1_1"/>
    <property type="match status" value="1"/>
</dbReference>
<gene>
    <name evidence="13" type="ORF">DICPUDRAFT_89860</name>
</gene>
<keyword evidence="3" id="KW-0540">Nuclease</keyword>
<dbReference type="GO" id="GO:0003697">
    <property type="term" value="F:single-stranded DNA binding"/>
    <property type="evidence" value="ECO:0000318"/>
    <property type="project" value="GO_Central"/>
</dbReference>
<dbReference type="InterPro" id="IPR010347">
    <property type="entry name" value="Tdp1"/>
</dbReference>
<dbReference type="Proteomes" id="UP000001064">
    <property type="component" value="Unassembled WGS sequence"/>
</dbReference>
<dbReference type="PANTHER" id="PTHR12415:SF0">
    <property type="entry name" value="TYROSYL-DNA PHOSPHODIESTERASE 1"/>
    <property type="match status" value="1"/>
</dbReference>